<evidence type="ECO:0000313" key="2">
    <source>
        <dbReference type="EMBL" id="KAJ5543795.1"/>
    </source>
</evidence>
<organism evidence="2 3">
    <name type="scientific">Penicillium frequentans</name>
    <dbReference type="NCBI Taxonomy" id="3151616"/>
    <lineage>
        <taxon>Eukaryota</taxon>
        <taxon>Fungi</taxon>
        <taxon>Dikarya</taxon>
        <taxon>Ascomycota</taxon>
        <taxon>Pezizomycotina</taxon>
        <taxon>Eurotiomycetes</taxon>
        <taxon>Eurotiomycetidae</taxon>
        <taxon>Eurotiales</taxon>
        <taxon>Aspergillaceae</taxon>
        <taxon>Penicillium</taxon>
    </lineage>
</organism>
<proteinExistence type="predicted"/>
<dbReference type="Proteomes" id="UP001220324">
    <property type="component" value="Unassembled WGS sequence"/>
</dbReference>
<dbReference type="AlphaFoldDB" id="A0AAD6GFU3"/>
<dbReference type="EMBL" id="JAQIZZ010000004">
    <property type="protein sequence ID" value="KAJ5543795.1"/>
    <property type="molecule type" value="Genomic_DNA"/>
</dbReference>
<protein>
    <recommendedName>
        <fullName evidence="4">Myb-like domain-containing protein</fullName>
    </recommendedName>
</protein>
<evidence type="ECO:0000256" key="1">
    <source>
        <dbReference type="SAM" id="MobiDB-lite"/>
    </source>
</evidence>
<accession>A0AAD6GFU3</accession>
<feature type="compositionally biased region" description="Basic residues" evidence="1">
    <location>
        <begin position="53"/>
        <end position="79"/>
    </location>
</feature>
<keyword evidence="3" id="KW-1185">Reference proteome</keyword>
<reference evidence="2 3" key="1">
    <citation type="journal article" date="2023" name="IMA Fungus">
        <title>Comparative genomic study of the Penicillium genus elucidates a diverse pangenome and 15 lateral gene transfer events.</title>
        <authorList>
            <person name="Petersen C."/>
            <person name="Sorensen T."/>
            <person name="Nielsen M.R."/>
            <person name="Sondergaard T.E."/>
            <person name="Sorensen J.L."/>
            <person name="Fitzpatrick D.A."/>
            <person name="Frisvad J.C."/>
            <person name="Nielsen K.L."/>
        </authorList>
    </citation>
    <scope>NUCLEOTIDE SEQUENCE [LARGE SCALE GENOMIC DNA]</scope>
    <source>
        <strain evidence="2 3">IBT 35679</strain>
    </source>
</reference>
<name>A0AAD6GFU3_9EURO</name>
<gene>
    <name evidence="2" type="ORF">N7494_005074</name>
</gene>
<evidence type="ECO:0008006" key="4">
    <source>
        <dbReference type="Google" id="ProtNLM"/>
    </source>
</evidence>
<evidence type="ECO:0000313" key="3">
    <source>
        <dbReference type="Proteomes" id="UP001220324"/>
    </source>
</evidence>
<sequence>MSPRGILSWSVQEEKNLLRWLDENRSLPWKDLPDVYRERFGVDRSVESLRGKKHHILRKNGRTTARSPRRQGHRKRPESRRRSSEQTVIHSDALADAATRSNIDL</sequence>
<comment type="caution">
    <text evidence="2">The sequence shown here is derived from an EMBL/GenBank/DDBJ whole genome shotgun (WGS) entry which is preliminary data.</text>
</comment>
<feature type="region of interest" description="Disordered" evidence="1">
    <location>
        <begin position="53"/>
        <end position="105"/>
    </location>
</feature>